<feature type="region of interest" description="Disordered" evidence="7">
    <location>
        <begin position="165"/>
        <end position="221"/>
    </location>
</feature>
<dbReference type="EMBL" id="JAAAIP010000504">
    <property type="protein sequence ID" value="KAG0315933.1"/>
    <property type="molecule type" value="Genomic_DNA"/>
</dbReference>
<accession>A0A9P6RE95</accession>
<dbReference type="PANTHER" id="PTHR15341:SF3">
    <property type="entry name" value="NUCLEAR NUCLEIC ACID-BINDING PROTEIN C1D"/>
    <property type="match status" value="1"/>
</dbReference>
<protein>
    <recommendedName>
        <fullName evidence="6">Exosome complex protein</fullName>
    </recommendedName>
</protein>
<dbReference type="OrthoDB" id="10261072at2759"/>
<comment type="subcellular location">
    <subcellularLocation>
        <location evidence="1 6">Nucleus</location>
    </subcellularLocation>
</comment>
<dbReference type="InterPro" id="IPR011082">
    <property type="entry name" value="Exosome-assoc_fac/DNA_repair"/>
</dbReference>
<dbReference type="GO" id="GO:0003677">
    <property type="term" value="F:DNA binding"/>
    <property type="evidence" value="ECO:0007669"/>
    <property type="project" value="TreeGrafter"/>
</dbReference>
<evidence type="ECO:0000256" key="1">
    <source>
        <dbReference type="ARBA" id="ARBA00004123"/>
    </source>
</evidence>
<evidence type="ECO:0000256" key="3">
    <source>
        <dbReference type="ARBA" id="ARBA00022552"/>
    </source>
</evidence>
<comment type="similarity">
    <text evidence="2 6">Belongs to the C1D family.</text>
</comment>
<dbReference type="PANTHER" id="PTHR15341">
    <property type="entry name" value="SUN-COR STEROID HORMONE RECEPTOR CO-REPRESSOR"/>
    <property type="match status" value="1"/>
</dbReference>
<evidence type="ECO:0000256" key="2">
    <source>
        <dbReference type="ARBA" id="ARBA00009154"/>
    </source>
</evidence>
<evidence type="ECO:0000313" key="9">
    <source>
        <dbReference type="Proteomes" id="UP000738325"/>
    </source>
</evidence>
<dbReference type="Proteomes" id="UP000738325">
    <property type="component" value="Unassembled WGS sequence"/>
</dbReference>
<keyword evidence="5 6" id="KW-0539">Nucleus</keyword>
<evidence type="ECO:0000256" key="6">
    <source>
        <dbReference type="RuleBase" id="RU368003"/>
    </source>
</evidence>
<dbReference type="GO" id="GO:0000178">
    <property type="term" value="C:exosome (RNase complex)"/>
    <property type="evidence" value="ECO:0007669"/>
    <property type="project" value="TreeGrafter"/>
</dbReference>
<comment type="caution">
    <text evidence="8">The sequence shown here is derived from an EMBL/GenBank/DDBJ whole genome shotgun (WGS) entry which is preliminary data.</text>
</comment>
<dbReference type="GO" id="GO:0000460">
    <property type="term" value="P:maturation of 5.8S rRNA"/>
    <property type="evidence" value="ECO:0007669"/>
    <property type="project" value="TreeGrafter"/>
</dbReference>
<dbReference type="InterPro" id="IPR007146">
    <property type="entry name" value="Sas10/Utp3/C1D"/>
</dbReference>
<keyword evidence="4 6" id="KW-0694">RNA-binding</keyword>
<name>A0A9P6RE95_9FUNG</name>
<evidence type="ECO:0000256" key="4">
    <source>
        <dbReference type="ARBA" id="ARBA00022884"/>
    </source>
</evidence>
<comment type="function">
    <text evidence="6">Required for exosome-dependent processing of pre-rRNA and small nucleolar RNA (snRNA) precursors. Involved in processing of 35S pre-rRNA at the A0, A1 and A2 sites.</text>
</comment>
<sequence length="221" mass="23361">MPPKAAAAATTTTAAAFDGTVPSNHQNAMNALLVSLGNVEEKLAPLFASHNSLNETLAKLDSEKRCQMELLLAYAMNTLAFINLKANGTAANNHQVMQELNRIKTYTQRLRHLTHGGGNNRSGMEVDKEAAARFIKGALAANEAADRKALEEEEAEAAANGAIVASEGTHTKFGEDGDAVASSASIETESKTGSVSASTGNKKRVMDPFQGYEDGKKKSKP</sequence>
<keyword evidence="3 6" id="KW-0698">rRNA processing</keyword>
<organism evidence="8 9">
    <name type="scientific">Dissophora globulifera</name>
    <dbReference type="NCBI Taxonomy" id="979702"/>
    <lineage>
        <taxon>Eukaryota</taxon>
        <taxon>Fungi</taxon>
        <taxon>Fungi incertae sedis</taxon>
        <taxon>Mucoromycota</taxon>
        <taxon>Mortierellomycotina</taxon>
        <taxon>Mortierellomycetes</taxon>
        <taxon>Mortierellales</taxon>
        <taxon>Mortierellaceae</taxon>
        <taxon>Dissophora</taxon>
    </lineage>
</organism>
<dbReference type="GO" id="GO:0005730">
    <property type="term" value="C:nucleolus"/>
    <property type="evidence" value="ECO:0007669"/>
    <property type="project" value="TreeGrafter"/>
</dbReference>
<feature type="compositionally biased region" description="Polar residues" evidence="7">
    <location>
        <begin position="182"/>
        <end position="200"/>
    </location>
</feature>
<proteinExistence type="inferred from homology"/>
<keyword evidence="9" id="KW-1185">Reference proteome</keyword>
<reference evidence="8" key="1">
    <citation type="journal article" date="2020" name="Fungal Divers.">
        <title>Resolving the Mortierellaceae phylogeny through synthesis of multi-gene phylogenetics and phylogenomics.</title>
        <authorList>
            <person name="Vandepol N."/>
            <person name="Liber J."/>
            <person name="Desiro A."/>
            <person name="Na H."/>
            <person name="Kennedy M."/>
            <person name="Barry K."/>
            <person name="Grigoriev I.V."/>
            <person name="Miller A.N."/>
            <person name="O'Donnell K."/>
            <person name="Stajich J.E."/>
            <person name="Bonito G."/>
        </authorList>
    </citation>
    <scope>NUCLEOTIDE SEQUENCE</scope>
    <source>
        <strain evidence="8">REB-010B</strain>
    </source>
</reference>
<dbReference type="GO" id="GO:0003723">
    <property type="term" value="F:RNA binding"/>
    <property type="evidence" value="ECO:0007669"/>
    <property type="project" value="UniProtKB-UniRule"/>
</dbReference>
<evidence type="ECO:0000313" key="8">
    <source>
        <dbReference type="EMBL" id="KAG0315933.1"/>
    </source>
</evidence>
<evidence type="ECO:0000256" key="7">
    <source>
        <dbReference type="SAM" id="MobiDB-lite"/>
    </source>
</evidence>
<evidence type="ECO:0000256" key="5">
    <source>
        <dbReference type="ARBA" id="ARBA00023242"/>
    </source>
</evidence>
<dbReference type="GO" id="GO:0010468">
    <property type="term" value="P:regulation of gene expression"/>
    <property type="evidence" value="ECO:0007669"/>
    <property type="project" value="TreeGrafter"/>
</dbReference>
<gene>
    <name evidence="8" type="ORF">BGZ99_007164</name>
</gene>
<dbReference type="Pfam" id="PF04000">
    <property type="entry name" value="Sas10_Utp3"/>
    <property type="match status" value="1"/>
</dbReference>
<dbReference type="AlphaFoldDB" id="A0A9P6RE95"/>